<dbReference type="GO" id="GO:0046872">
    <property type="term" value="F:metal ion binding"/>
    <property type="evidence" value="ECO:0007669"/>
    <property type="project" value="UniProtKB-KW"/>
</dbReference>
<dbReference type="Gene3D" id="3.30.540.10">
    <property type="entry name" value="Fructose-1,6-Bisphosphatase, subunit A, domain 1"/>
    <property type="match status" value="1"/>
</dbReference>
<dbReference type="PANTHER" id="PTHR20854:SF4">
    <property type="entry name" value="INOSITOL-1-MONOPHOSPHATASE-RELATED"/>
    <property type="match status" value="1"/>
</dbReference>
<dbReference type="GO" id="GO:0007165">
    <property type="term" value="P:signal transduction"/>
    <property type="evidence" value="ECO:0007669"/>
    <property type="project" value="TreeGrafter"/>
</dbReference>
<keyword evidence="1" id="KW-0479">Metal-binding</keyword>
<dbReference type="EC" id="3.1.3.15" evidence="2"/>
<gene>
    <name evidence="2" type="ORF">EV03_0494</name>
</gene>
<dbReference type="RefSeq" id="WP_011822957.1">
    <property type="nucleotide sequence ID" value="NZ_CP138967.1"/>
</dbReference>
<dbReference type="SUPFAM" id="SSF56655">
    <property type="entry name" value="Carbohydrate phosphatase"/>
    <property type="match status" value="1"/>
</dbReference>
<keyword evidence="2" id="KW-0378">Hydrolase</keyword>
<evidence type="ECO:0000256" key="1">
    <source>
        <dbReference type="PIRSR" id="PIRSR600760-2"/>
    </source>
</evidence>
<proteinExistence type="predicted"/>
<dbReference type="GO" id="GO:0008934">
    <property type="term" value="F:inositol monophosphate 1-phosphatase activity"/>
    <property type="evidence" value="ECO:0007669"/>
    <property type="project" value="TreeGrafter"/>
</dbReference>
<dbReference type="CDD" id="cd01643">
    <property type="entry name" value="Bacterial_IMPase_like_2"/>
    <property type="match status" value="1"/>
</dbReference>
<feature type="binding site" evidence="1">
    <location>
        <position position="90"/>
    </location>
    <ligand>
        <name>Mg(2+)</name>
        <dbReference type="ChEBI" id="CHEBI:18420"/>
        <label>2</label>
    </ligand>
</feature>
<name>A0A0A2CAX4_PROMR</name>
<keyword evidence="1" id="KW-0460">Magnesium</keyword>
<feature type="binding site" evidence="1">
    <location>
        <position position="92"/>
    </location>
    <ligand>
        <name>Mg(2+)</name>
        <dbReference type="ChEBI" id="CHEBI:18420"/>
        <label>1</label>
        <note>catalytic</note>
    </ligand>
</feature>
<dbReference type="AlphaFoldDB" id="A0A0A2CAX4"/>
<feature type="binding site" evidence="1">
    <location>
        <position position="74"/>
    </location>
    <ligand>
        <name>Mg(2+)</name>
        <dbReference type="ChEBI" id="CHEBI:18420"/>
        <label>1</label>
        <note>catalytic</note>
    </ligand>
</feature>
<dbReference type="Proteomes" id="UP000030392">
    <property type="component" value="Unassembled WGS sequence"/>
</dbReference>
<evidence type="ECO:0000313" key="3">
    <source>
        <dbReference type="Proteomes" id="UP000030392"/>
    </source>
</evidence>
<dbReference type="GO" id="GO:0004401">
    <property type="term" value="F:histidinol-phosphatase activity"/>
    <property type="evidence" value="ECO:0007669"/>
    <property type="project" value="UniProtKB-EC"/>
</dbReference>
<organism evidence="2 3">
    <name type="scientific">Prochlorococcus marinus str. PAC1</name>
    <dbReference type="NCBI Taxonomy" id="59924"/>
    <lineage>
        <taxon>Bacteria</taxon>
        <taxon>Bacillati</taxon>
        <taxon>Cyanobacteriota</taxon>
        <taxon>Cyanophyceae</taxon>
        <taxon>Synechococcales</taxon>
        <taxon>Prochlorococcaceae</taxon>
        <taxon>Prochlorococcus</taxon>
    </lineage>
</organism>
<dbReference type="PRINTS" id="PR00377">
    <property type="entry name" value="IMPHPHTASES"/>
</dbReference>
<comment type="cofactor">
    <cofactor evidence="1">
        <name>Mg(2+)</name>
        <dbReference type="ChEBI" id="CHEBI:18420"/>
    </cofactor>
</comment>
<accession>A0A0A2CAX4</accession>
<comment type="caution">
    <text evidence="2">The sequence shown here is derived from an EMBL/GenBank/DDBJ whole genome shotgun (WGS) entry which is preliminary data.</text>
</comment>
<dbReference type="InterPro" id="IPR000760">
    <property type="entry name" value="Inositol_monophosphatase-like"/>
</dbReference>
<dbReference type="EMBL" id="JNAX01000005">
    <property type="protein sequence ID" value="KGG21754.1"/>
    <property type="molecule type" value="Genomic_DNA"/>
</dbReference>
<feature type="binding site" evidence="1">
    <location>
        <position position="211"/>
    </location>
    <ligand>
        <name>Mg(2+)</name>
        <dbReference type="ChEBI" id="CHEBI:18420"/>
        <label>1</label>
        <note>catalytic</note>
    </ligand>
</feature>
<dbReference type="Gene3D" id="3.40.190.80">
    <property type="match status" value="1"/>
</dbReference>
<dbReference type="PANTHER" id="PTHR20854">
    <property type="entry name" value="INOSITOL MONOPHOSPHATASE"/>
    <property type="match status" value="1"/>
</dbReference>
<dbReference type="GO" id="GO:0006020">
    <property type="term" value="P:inositol metabolic process"/>
    <property type="evidence" value="ECO:0007669"/>
    <property type="project" value="TreeGrafter"/>
</dbReference>
<protein>
    <submittedName>
        <fullName evidence="2">Histidinol-phosphatasee (Alternative form)</fullName>
        <ecNumber evidence="2">3.1.3.15</ecNumber>
    </submittedName>
</protein>
<evidence type="ECO:0000313" key="2">
    <source>
        <dbReference type="EMBL" id="KGG21754.1"/>
    </source>
</evidence>
<feature type="binding site" evidence="1">
    <location>
        <position position="93"/>
    </location>
    <ligand>
        <name>Mg(2+)</name>
        <dbReference type="ChEBI" id="CHEBI:18420"/>
        <label>2</label>
    </ligand>
</feature>
<dbReference type="Pfam" id="PF00459">
    <property type="entry name" value="Inositol_P"/>
    <property type="match status" value="1"/>
</dbReference>
<reference evidence="3" key="1">
    <citation type="journal article" date="2014" name="Sci. Data">
        <title>Genomes of diverse isolates of the marine cyanobacterium Prochlorococcus.</title>
        <authorList>
            <person name="Biller S."/>
            <person name="Berube P."/>
            <person name="Thompson J."/>
            <person name="Kelly L."/>
            <person name="Roggensack S."/>
            <person name="Awad L."/>
            <person name="Roache-Johnson K."/>
            <person name="Ding H."/>
            <person name="Giovannoni S.J."/>
            <person name="Moore L.R."/>
            <person name="Chisholm S.W."/>
        </authorList>
    </citation>
    <scope>NUCLEOTIDE SEQUENCE [LARGE SCALE GENOMIC DNA]</scope>
    <source>
        <strain evidence="3">PAC1</strain>
    </source>
</reference>
<sequence length="272" mass="29933">MNQDPISKPLSKAQLIAIHQLVDEVGRRQLQDFGQINSDIKPDGTLITECDRWSDKTIVQGLSQIAPGEGVLSEEGKKSIPSSSEYWVVDPLDGTTNFAAGIPYWAISIARFTNGEPETAFLDIPALRKRIFAIKGKGVWLNDKPLKPESRFKKNSDCISLCSRSIKVLQMKPEQSFPGKIRLLGVSSLNMTSVAIGQTIAALEATPKIWDIAAAWLILEELNCLINWLETNPKDILSGTDLTSVNFPLLTASSEDQLNNMLPWASALIQDS</sequence>